<reference evidence="2 3" key="1">
    <citation type="journal article" date="2020" name="Mol. Biol. Evol.">
        <title>Distinct Expression and Methylation Patterns for Genes with Different Fates following a Single Whole-Genome Duplication in Flowering Plants.</title>
        <authorList>
            <person name="Shi T."/>
            <person name="Rahmani R.S."/>
            <person name="Gugger P.F."/>
            <person name="Wang M."/>
            <person name="Li H."/>
            <person name="Zhang Y."/>
            <person name="Li Z."/>
            <person name="Wang Q."/>
            <person name="Van de Peer Y."/>
            <person name="Marchal K."/>
            <person name="Chen J."/>
        </authorList>
    </citation>
    <scope>NUCLEOTIDE SEQUENCE [LARGE SCALE GENOMIC DNA]</scope>
    <source>
        <tissue evidence="2">Leaf</tissue>
    </source>
</reference>
<name>A0A822ZDE9_NELNU</name>
<feature type="transmembrane region" description="Helical" evidence="1">
    <location>
        <begin position="12"/>
        <end position="28"/>
    </location>
</feature>
<gene>
    <name evidence="2" type="ORF">HUJ06_015768</name>
</gene>
<accession>A0A822ZDE9</accession>
<organism evidence="2 3">
    <name type="scientific">Nelumbo nucifera</name>
    <name type="common">Sacred lotus</name>
    <dbReference type="NCBI Taxonomy" id="4432"/>
    <lineage>
        <taxon>Eukaryota</taxon>
        <taxon>Viridiplantae</taxon>
        <taxon>Streptophyta</taxon>
        <taxon>Embryophyta</taxon>
        <taxon>Tracheophyta</taxon>
        <taxon>Spermatophyta</taxon>
        <taxon>Magnoliopsida</taxon>
        <taxon>Proteales</taxon>
        <taxon>Nelumbonaceae</taxon>
        <taxon>Nelumbo</taxon>
    </lineage>
</organism>
<keyword evidence="1" id="KW-1133">Transmembrane helix</keyword>
<keyword evidence="3" id="KW-1185">Reference proteome</keyword>
<keyword evidence="1" id="KW-0472">Membrane</keyword>
<protein>
    <submittedName>
        <fullName evidence="2">Uncharacterized protein</fullName>
    </submittedName>
</protein>
<dbReference type="EMBL" id="DUZY01000005">
    <property type="protein sequence ID" value="DAD41445.1"/>
    <property type="molecule type" value="Genomic_DNA"/>
</dbReference>
<dbReference type="AlphaFoldDB" id="A0A822ZDE9"/>
<dbReference type="Proteomes" id="UP000607653">
    <property type="component" value="Unassembled WGS sequence"/>
</dbReference>
<evidence type="ECO:0000313" key="2">
    <source>
        <dbReference type="EMBL" id="DAD41445.1"/>
    </source>
</evidence>
<proteinExistence type="predicted"/>
<evidence type="ECO:0000256" key="1">
    <source>
        <dbReference type="SAM" id="Phobius"/>
    </source>
</evidence>
<comment type="caution">
    <text evidence="2">The sequence shown here is derived from an EMBL/GenBank/DDBJ whole genome shotgun (WGS) entry which is preliminary data.</text>
</comment>
<sequence>MLHFRNNVIIQLHLLVIFIIYVSFQGYASQPSANNAVGVTLTVGSFSLSRTTSCYLYIIICVRNFIIFRING</sequence>
<feature type="transmembrane region" description="Helical" evidence="1">
    <location>
        <begin position="48"/>
        <end position="66"/>
    </location>
</feature>
<keyword evidence="1" id="KW-0812">Transmembrane</keyword>
<evidence type="ECO:0000313" key="3">
    <source>
        <dbReference type="Proteomes" id="UP000607653"/>
    </source>
</evidence>